<reference evidence="1 2" key="1">
    <citation type="submission" date="2016-06" db="EMBL/GenBank/DDBJ databases">
        <authorList>
            <person name="Kjaerup R.B."/>
            <person name="Dalgaard T.S."/>
            <person name="Juul-Madsen H.R."/>
        </authorList>
    </citation>
    <scope>NUCLEOTIDE SEQUENCE [LARGE SCALE GENOMIC DNA]</scope>
    <source>
        <strain evidence="1 2">GCSL-Mp3</strain>
    </source>
</reference>
<evidence type="ECO:0000313" key="2">
    <source>
        <dbReference type="Proteomes" id="UP000092247"/>
    </source>
</evidence>
<proteinExistence type="predicted"/>
<dbReference type="EMBL" id="LZEX01000001">
    <property type="protein sequence ID" value="OBU11732.1"/>
    <property type="molecule type" value="Genomic_DNA"/>
</dbReference>
<evidence type="ECO:0000313" key="1">
    <source>
        <dbReference type="EMBL" id="OBU11732.1"/>
    </source>
</evidence>
<protein>
    <submittedName>
        <fullName evidence="1">Uncharacterized protein</fullName>
    </submittedName>
</protein>
<dbReference type="Proteomes" id="UP000092247">
    <property type="component" value="Unassembled WGS sequence"/>
</dbReference>
<organism evidence="1 2">
    <name type="scientific">Morganella psychrotolerans</name>
    <dbReference type="NCBI Taxonomy" id="368603"/>
    <lineage>
        <taxon>Bacteria</taxon>
        <taxon>Pseudomonadati</taxon>
        <taxon>Pseudomonadota</taxon>
        <taxon>Gammaproteobacteria</taxon>
        <taxon>Enterobacterales</taxon>
        <taxon>Morganellaceae</taxon>
        <taxon>Morganella</taxon>
    </lineage>
</organism>
<dbReference type="AlphaFoldDB" id="A0A1B8HQL8"/>
<accession>A0A1B8HQL8</accession>
<comment type="caution">
    <text evidence="1">The sequence shown here is derived from an EMBL/GenBank/DDBJ whole genome shotgun (WGS) entry which is preliminary data.</text>
</comment>
<sequence>MELKNTPAPWAILDDIECNHSTASETYHHIGAGKWFHDDYSNTGFGLSGYMSIHDARLITAAPDLLEALIELRKLVAHHDQADAAINKALGNE</sequence>
<dbReference type="RefSeq" id="WP_067421205.1">
    <property type="nucleotide sequence ID" value="NZ_LZEX01000001.1"/>
</dbReference>
<name>A0A1B8HQL8_9GAMM</name>
<gene>
    <name evidence="1" type="ORF">AYY17_03245</name>
</gene>